<evidence type="ECO:0000313" key="7">
    <source>
        <dbReference type="EMBL" id="MFD0794580.1"/>
    </source>
</evidence>
<feature type="transmembrane region" description="Helical" evidence="6">
    <location>
        <begin position="200"/>
        <end position="219"/>
    </location>
</feature>
<reference evidence="8" key="1">
    <citation type="journal article" date="2019" name="Int. J. Syst. Evol. Microbiol.">
        <title>The Global Catalogue of Microorganisms (GCM) 10K type strain sequencing project: providing services to taxonomists for standard genome sequencing and annotation.</title>
        <authorList>
            <consortium name="The Broad Institute Genomics Platform"/>
            <consortium name="The Broad Institute Genome Sequencing Center for Infectious Disease"/>
            <person name="Wu L."/>
            <person name="Ma J."/>
        </authorList>
    </citation>
    <scope>NUCLEOTIDE SEQUENCE [LARGE SCALE GENOMIC DNA]</scope>
    <source>
        <strain evidence="8">CCUG 61484</strain>
    </source>
</reference>
<organism evidence="7 8">
    <name type="scientific">Mucilaginibacter litoreus</name>
    <dbReference type="NCBI Taxonomy" id="1048221"/>
    <lineage>
        <taxon>Bacteria</taxon>
        <taxon>Pseudomonadati</taxon>
        <taxon>Bacteroidota</taxon>
        <taxon>Sphingobacteriia</taxon>
        <taxon>Sphingobacteriales</taxon>
        <taxon>Sphingobacteriaceae</taxon>
        <taxon>Mucilaginibacter</taxon>
    </lineage>
</organism>
<gene>
    <name evidence="7" type="ORF">ACFQZX_13220</name>
</gene>
<dbReference type="PANTHER" id="PTHR30250">
    <property type="entry name" value="PST FAMILY PREDICTED COLANIC ACID TRANSPORTER"/>
    <property type="match status" value="1"/>
</dbReference>
<dbReference type="Pfam" id="PF01943">
    <property type="entry name" value="Polysacc_synt"/>
    <property type="match status" value="1"/>
</dbReference>
<feature type="transmembrane region" description="Helical" evidence="6">
    <location>
        <begin position="390"/>
        <end position="413"/>
    </location>
</feature>
<keyword evidence="5 6" id="KW-0472">Membrane</keyword>
<evidence type="ECO:0000256" key="3">
    <source>
        <dbReference type="ARBA" id="ARBA00022692"/>
    </source>
</evidence>
<dbReference type="RefSeq" id="WP_377116060.1">
    <property type="nucleotide sequence ID" value="NZ_JBHTHZ010000012.1"/>
</dbReference>
<name>A0ABW3AUQ8_9SPHI</name>
<dbReference type="EMBL" id="JBHTHZ010000012">
    <property type="protein sequence ID" value="MFD0794580.1"/>
    <property type="molecule type" value="Genomic_DNA"/>
</dbReference>
<feature type="transmembrane region" description="Helical" evidence="6">
    <location>
        <begin position="79"/>
        <end position="103"/>
    </location>
</feature>
<protein>
    <submittedName>
        <fullName evidence="7">Lipopolysaccharide biosynthesis protein</fullName>
    </submittedName>
</protein>
<feature type="transmembrane region" description="Helical" evidence="6">
    <location>
        <begin position="12"/>
        <end position="32"/>
    </location>
</feature>
<keyword evidence="4 6" id="KW-1133">Transmembrane helix</keyword>
<feature type="transmembrane region" description="Helical" evidence="6">
    <location>
        <begin position="47"/>
        <end position="67"/>
    </location>
</feature>
<feature type="transmembrane region" description="Helical" evidence="6">
    <location>
        <begin position="419"/>
        <end position="437"/>
    </location>
</feature>
<sequence>MSTAKKFAGQTAVYGLSTIAGRVLGFFLTPIYTRTYAAKTYGIFGNMFSYASMLNALLAFGMETTYFRYLNKHPNNKQAVYNNSFAAILAISLLFFLLTFPFAGNITDWIRVDNTTPKDQYVLYTKYFIGILIFDALCVIPFAKVRADGHPGRYGIIKLANVVIFVGFNLFFIYAVPFIIKHNLPGAAFIKPWFKQGWLGYVFLSNLISSIVTFLMLLPELLKLRPSFNRVLFSEMLVYSWPVLIANFSYLVNENLDKILLGKLLPESVSAMQVGIYTACAKISIFLSIFVNAFRLGAEPFFFSHAKNKNATLTYARIMNYFVIAVCIIFVALVANIELLKYFIKGKNAEQTTLYWSGIQVIPVLLFGYVSLGIYMNLSVWYKLTDQTKYGLYISGVGAILTIILNLIFIPYFGYIASAWISLAAYASMMILSYLWGQKNYPIPYNIKKNLAYIIISVALVYLSFSVFHRNIFIGNGLFVLFGLGALYAERKELKAIFSK</sequence>
<feature type="transmembrane region" description="Helical" evidence="6">
    <location>
        <begin position="355"/>
        <end position="378"/>
    </location>
</feature>
<evidence type="ECO:0000256" key="5">
    <source>
        <dbReference type="ARBA" id="ARBA00023136"/>
    </source>
</evidence>
<keyword evidence="8" id="KW-1185">Reference proteome</keyword>
<feature type="transmembrane region" description="Helical" evidence="6">
    <location>
        <begin position="449"/>
        <end position="465"/>
    </location>
</feature>
<comment type="subcellular location">
    <subcellularLocation>
        <location evidence="1">Cell membrane</location>
        <topology evidence="1">Multi-pass membrane protein</topology>
    </subcellularLocation>
</comment>
<dbReference type="InterPro" id="IPR002797">
    <property type="entry name" value="Polysacc_synth"/>
</dbReference>
<feature type="transmembrane region" description="Helical" evidence="6">
    <location>
        <begin position="231"/>
        <end position="252"/>
    </location>
</feature>
<keyword evidence="3 6" id="KW-0812">Transmembrane</keyword>
<evidence type="ECO:0000256" key="2">
    <source>
        <dbReference type="ARBA" id="ARBA00022475"/>
    </source>
</evidence>
<feature type="transmembrane region" description="Helical" evidence="6">
    <location>
        <begin position="315"/>
        <end position="335"/>
    </location>
</feature>
<feature type="transmembrane region" description="Helical" evidence="6">
    <location>
        <begin position="471"/>
        <end position="489"/>
    </location>
</feature>
<comment type="caution">
    <text evidence="7">The sequence shown here is derived from an EMBL/GenBank/DDBJ whole genome shotgun (WGS) entry which is preliminary data.</text>
</comment>
<dbReference type="Proteomes" id="UP001597010">
    <property type="component" value="Unassembled WGS sequence"/>
</dbReference>
<accession>A0ABW3AUQ8</accession>
<feature type="transmembrane region" description="Helical" evidence="6">
    <location>
        <begin position="155"/>
        <end position="180"/>
    </location>
</feature>
<feature type="transmembrane region" description="Helical" evidence="6">
    <location>
        <begin position="272"/>
        <end position="294"/>
    </location>
</feature>
<proteinExistence type="predicted"/>
<dbReference type="PANTHER" id="PTHR30250:SF11">
    <property type="entry name" value="O-ANTIGEN TRANSPORTER-RELATED"/>
    <property type="match status" value="1"/>
</dbReference>
<keyword evidence="2" id="KW-1003">Cell membrane</keyword>
<evidence type="ECO:0000313" key="8">
    <source>
        <dbReference type="Proteomes" id="UP001597010"/>
    </source>
</evidence>
<feature type="transmembrane region" description="Helical" evidence="6">
    <location>
        <begin position="123"/>
        <end position="143"/>
    </location>
</feature>
<evidence type="ECO:0000256" key="4">
    <source>
        <dbReference type="ARBA" id="ARBA00022989"/>
    </source>
</evidence>
<evidence type="ECO:0000256" key="6">
    <source>
        <dbReference type="SAM" id="Phobius"/>
    </source>
</evidence>
<evidence type="ECO:0000256" key="1">
    <source>
        <dbReference type="ARBA" id="ARBA00004651"/>
    </source>
</evidence>
<dbReference type="InterPro" id="IPR050833">
    <property type="entry name" value="Poly_Biosynth_Transport"/>
</dbReference>